<feature type="transmembrane region" description="Helical" evidence="5">
    <location>
        <begin position="83"/>
        <end position="108"/>
    </location>
</feature>
<dbReference type="InterPro" id="IPR036259">
    <property type="entry name" value="MFS_trans_sf"/>
</dbReference>
<keyword evidence="2 5" id="KW-0812">Transmembrane</keyword>
<keyword evidence="4 5" id="KW-0472">Membrane</keyword>
<dbReference type="SUPFAM" id="SSF103473">
    <property type="entry name" value="MFS general substrate transporter"/>
    <property type="match status" value="1"/>
</dbReference>
<feature type="transmembrane region" description="Helical" evidence="5">
    <location>
        <begin position="361"/>
        <end position="382"/>
    </location>
</feature>
<feature type="transmembrane region" description="Helical" evidence="5">
    <location>
        <begin position="403"/>
        <end position="423"/>
    </location>
</feature>
<dbReference type="OrthoDB" id="3357846at2759"/>
<name>A0A061B1M4_CYBFA</name>
<evidence type="ECO:0000256" key="3">
    <source>
        <dbReference type="ARBA" id="ARBA00022989"/>
    </source>
</evidence>
<reference evidence="7" key="1">
    <citation type="journal article" date="2014" name="Genome Announc.">
        <title>Genome sequence of the yeast Cyberlindnera fabianii (Hansenula fabianii).</title>
        <authorList>
            <person name="Freel K.C."/>
            <person name="Sarilar V."/>
            <person name="Neuveglise C."/>
            <person name="Devillers H."/>
            <person name="Friedrich A."/>
            <person name="Schacherer J."/>
        </authorList>
    </citation>
    <scope>NUCLEOTIDE SEQUENCE</scope>
    <source>
        <strain evidence="7">YJS4271</strain>
    </source>
</reference>
<sequence>MTCTSLKRMFQGTILGHIIYTLSKGRVLKYKEDYSDFVPPEKFLLDSNDIEKAGSSFESTQSDPILLTFEGPDDPYHPHNWPWWVKLIVGLGTSANSSLVYIAAVAFMPAKSYLMEEFNIGETAAVLPLSLFVYGYAIGPMVFSPLSEHPVIGRNFFYASTLFACCLVQIGSALVHNFAGLCILRFISGFLISPVLATGGASYADMFSTPYVPHAMVLWGFGSYSGNSLGPLFGACFSVATHDWRWSFWFLAICCGVLGLFFLCVVPETYNDTILYRRAERLKRVTGNKNITIYPSNQILRANHSIKEILWRPVVIGFTEPVVMMINVYIALVYGIMYLWLEGFPILFEDVKGFAPVPLGAAYIVIFIGVIFGGALYSALLWKPFTQKVIAGEKVYPEVFTPVAIVGSLFMPTGIFIFGWTGARDIHWSAPLIGAALYGVSGIILFQSLLSYIGASFPRYIASAFAGNNLVRSLGAGSFPLFGRALFMNLHNNRFPVAWGSTIVGVIAVLMVSIPVLFYLNGPKLRAKSPYSSL</sequence>
<feature type="transmembrane region" description="Helical" evidence="5">
    <location>
        <begin position="182"/>
        <end position="204"/>
    </location>
</feature>
<dbReference type="Gene3D" id="1.20.1250.20">
    <property type="entry name" value="MFS general substrate transporter like domains"/>
    <property type="match status" value="1"/>
</dbReference>
<organism evidence="7">
    <name type="scientific">Cyberlindnera fabianii</name>
    <name type="common">Yeast</name>
    <name type="synonym">Hansenula fabianii</name>
    <dbReference type="NCBI Taxonomy" id="36022"/>
    <lineage>
        <taxon>Eukaryota</taxon>
        <taxon>Fungi</taxon>
        <taxon>Dikarya</taxon>
        <taxon>Ascomycota</taxon>
        <taxon>Saccharomycotina</taxon>
        <taxon>Saccharomycetes</taxon>
        <taxon>Phaffomycetales</taxon>
        <taxon>Phaffomycetaceae</taxon>
        <taxon>Cyberlindnera</taxon>
    </lineage>
</organism>
<feature type="transmembrane region" description="Helical" evidence="5">
    <location>
        <begin position="435"/>
        <end position="457"/>
    </location>
</feature>
<dbReference type="InterPro" id="IPR020846">
    <property type="entry name" value="MFS_dom"/>
</dbReference>
<dbReference type="Pfam" id="PF07690">
    <property type="entry name" value="MFS_1"/>
    <property type="match status" value="1"/>
</dbReference>
<dbReference type="GO" id="GO:0015244">
    <property type="term" value="F:fluconazole transmembrane transporter activity"/>
    <property type="evidence" value="ECO:0007669"/>
    <property type="project" value="TreeGrafter"/>
</dbReference>
<dbReference type="PROSITE" id="PS50850">
    <property type="entry name" value="MFS"/>
    <property type="match status" value="1"/>
</dbReference>
<dbReference type="EMBL" id="LK052897">
    <property type="protein sequence ID" value="CDR43720.1"/>
    <property type="molecule type" value="Genomic_DNA"/>
</dbReference>
<evidence type="ECO:0000313" key="7">
    <source>
        <dbReference type="EMBL" id="CDR43720.1"/>
    </source>
</evidence>
<feature type="transmembrane region" description="Helical" evidence="5">
    <location>
        <begin position="246"/>
        <end position="266"/>
    </location>
</feature>
<dbReference type="PANTHER" id="PTHR23502:SF23">
    <property type="entry name" value="FLUCONAZOLE RESISTANCE PROTEIN 1"/>
    <property type="match status" value="1"/>
</dbReference>
<feature type="transmembrane region" description="Helical" evidence="5">
    <location>
        <begin position="120"/>
        <end position="143"/>
    </location>
</feature>
<proteinExistence type="predicted"/>
<dbReference type="CDD" id="cd17323">
    <property type="entry name" value="MFS_Tpo1_MDR_like"/>
    <property type="match status" value="1"/>
</dbReference>
<accession>A0A061B1M4</accession>
<dbReference type="PhylomeDB" id="A0A061B1M4"/>
<evidence type="ECO:0000256" key="5">
    <source>
        <dbReference type="SAM" id="Phobius"/>
    </source>
</evidence>
<feature type="transmembrane region" description="Helical" evidence="5">
    <location>
        <begin position="155"/>
        <end position="175"/>
    </location>
</feature>
<dbReference type="GO" id="GO:1990961">
    <property type="term" value="P:xenobiotic detoxification by transmembrane export across the plasma membrane"/>
    <property type="evidence" value="ECO:0007669"/>
    <property type="project" value="TreeGrafter"/>
</dbReference>
<dbReference type="InterPro" id="IPR011701">
    <property type="entry name" value="MFS"/>
</dbReference>
<evidence type="ECO:0000256" key="4">
    <source>
        <dbReference type="ARBA" id="ARBA00023136"/>
    </source>
</evidence>
<feature type="transmembrane region" description="Helical" evidence="5">
    <location>
        <begin position="322"/>
        <end position="341"/>
    </location>
</feature>
<feature type="transmembrane region" description="Helical" evidence="5">
    <location>
        <begin position="499"/>
        <end position="520"/>
    </location>
</feature>
<comment type="subcellular location">
    <subcellularLocation>
        <location evidence="1">Membrane</location>
        <topology evidence="1">Multi-pass membrane protein</topology>
    </subcellularLocation>
</comment>
<dbReference type="GO" id="GO:0005886">
    <property type="term" value="C:plasma membrane"/>
    <property type="evidence" value="ECO:0007669"/>
    <property type="project" value="TreeGrafter"/>
</dbReference>
<feature type="transmembrane region" description="Helical" evidence="5">
    <location>
        <begin position="469"/>
        <end position="487"/>
    </location>
</feature>
<keyword evidence="3 5" id="KW-1133">Transmembrane helix</keyword>
<evidence type="ECO:0000256" key="1">
    <source>
        <dbReference type="ARBA" id="ARBA00004141"/>
    </source>
</evidence>
<protein>
    <submittedName>
        <fullName evidence="7">CYFA0S12e03598g1_1</fullName>
    </submittedName>
</protein>
<feature type="domain" description="Major facilitator superfamily (MFS) profile" evidence="6">
    <location>
        <begin position="85"/>
        <end position="526"/>
    </location>
</feature>
<dbReference type="PANTHER" id="PTHR23502">
    <property type="entry name" value="MAJOR FACILITATOR SUPERFAMILY"/>
    <property type="match status" value="1"/>
</dbReference>
<gene>
    <name evidence="7" type="ORF">CYFA0S_12e03598g</name>
</gene>
<dbReference type="AlphaFoldDB" id="A0A061B1M4"/>
<evidence type="ECO:0000256" key="2">
    <source>
        <dbReference type="ARBA" id="ARBA00022692"/>
    </source>
</evidence>
<dbReference type="VEuPathDB" id="FungiDB:BON22_4743"/>
<evidence type="ECO:0000259" key="6">
    <source>
        <dbReference type="PROSITE" id="PS50850"/>
    </source>
</evidence>